<dbReference type="InParanoid" id="G0NZB7"/>
<keyword evidence="3" id="KW-0732">Signal</keyword>
<dbReference type="InterPro" id="IPR001079">
    <property type="entry name" value="Galectin_CRD"/>
</dbReference>
<dbReference type="PROSITE" id="PS00028">
    <property type="entry name" value="ZINC_FINGER_C2H2_1"/>
    <property type="match status" value="1"/>
</dbReference>
<dbReference type="PANTHER" id="PTHR33845">
    <property type="entry name" value="C2H2-TYPE DOMAIN-CONTAINING PROTEIN"/>
    <property type="match status" value="1"/>
</dbReference>
<dbReference type="SMART" id="SM00276">
    <property type="entry name" value="GLECT"/>
    <property type="match status" value="1"/>
</dbReference>
<dbReference type="HOGENOM" id="CLU_003061_0_0_1"/>
<feature type="chain" id="PRO_5003406055" description="Galectin domain-containing protein" evidence="3">
    <location>
        <begin position="19"/>
        <end position="1678"/>
    </location>
</feature>
<gene>
    <name evidence="5" type="ORF">CAEBREN_30066</name>
</gene>
<dbReference type="PANTHER" id="PTHR33845:SF1">
    <property type="entry name" value="C2H2-TYPE DOMAIN-CONTAINING PROTEIN"/>
    <property type="match status" value="1"/>
</dbReference>
<organism evidence="6">
    <name type="scientific">Caenorhabditis brenneri</name>
    <name type="common">Nematode worm</name>
    <dbReference type="NCBI Taxonomy" id="135651"/>
    <lineage>
        <taxon>Eukaryota</taxon>
        <taxon>Metazoa</taxon>
        <taxon>Ecdysozoa</taxon>
        <taxon>Nematoda</taxon>
        <taxon>Chromadorea</taxon>
        <taxon>Rhabditida</taxon>
        <taxon>Rhabditina</taxon>
        <taxon>Rhabditomorpha</taxon>
        <taxon>Rhabditoidea</taxon>
        <taxon>Rhabditidae</taxon>
        <taxon>Peloderinae</taxon>
        <taxon>Caenorhabditis</taxon>
    </lineage>
</organism>
<dbReference type="InterPro" id="IPR043128">
    <property type="entry name" value="Rev_trsase/Diguanyl_cyclase"/>
</dbReference>
<dbReference type="Pfam" id="PF00337">
    <property type="entry name" value="Gal-bind_lectin"/>
    <property type="match status" value="1"/>
</dbReference>
<protein>
    <recommendedName>
        <fullName evidence="4">Galectin domain-containing protein</fullName>
    </recommendedName>
</protein>
<name>G0NZB7_CAEBE</name>
<dbReference type="InterPro" id="IPR043502">
    <property type="entry name" value="DNA/RNA_pol_sf"/>
</dbReference>
<reference evidence="6" key="1">
    <citation type="submission" date="2011-07" db="EMBL/GenBank/DDBJ databases">
        <authorList>
            <consortium name="Caenorhabditis brenneri Sequencing and Analysis Consortium"/>
            <person name="Wilson R.K."/>
        </authorList>
    </citation>
    <scope>NUCLEOTIDE SEQUENCE [LARGE SCALE GENOMIC DNA]</scope>
    <source>
        <strain evidence="6">PB2801</strain>
    </source>
</reference>
<dbReference type="EMBL" id="GL379988">
    <property type="protein sequence ID" value="EGT41128.1"/>
    <property type="molecule type" value="Genomic_DNA"/>
</dbReference>
<evidence type="ECO:0000313" key="6">
    <source>
        <dbReference type="Proteomes" id="UP000008068"/>
    </source>
</evidence>
<dbReference type="STRING" id="135651.G0NZB7"/>
<feature type="domain" description="Galectin" evidence="4">
    <location>
        <begin position="58"/>
        <end position="192"/>
    </location>
</feature>
<evidence type="ECO:0000256" key="2">
    <source>
        <dbReference type="SAM" id="MobiDB-lite"/>
    </source>
</evidence>
<dbReference type="OrthoDB" id="8000983at2759"/>
<keyword evidence="6" id="KW-1185">Reference proteome</keyword>
<dbReference type="Gene3D" id="3.30.70.270">
    <property type="match status" value="1"/>
</dbReference>
<feature type="compositionally biased region" description="Basic and acidic residues" evidence="2">
    <location>
        <begin position="485"/>
        <end position="503"/>
    </location>
</feature>
<dbReference type="SUPFAM" id="SSF49899">
    <property type="entry name" value="Concanavalin A-like lectins/glucanases"/>
    <property type="match status" value="1"/>
</dbReference>
<dbReference type="InterPro" id="IPR041577">
    <property type="entry name" value="RT_RNaseH_2"/>
</dbReference>
<dbReference type="Pfam" id="PF17919">
    <property type="entry name" value="RT_RNaseH_2"/>
    <property type="match status" value="1"/>
</dbReference>
<evidence type="ECO:0000256" key="3">
    <source>
        <dbReference type="SAM" id="SignalP"/>
    </source>
</evidence>
<sequence length="1678" mass="191296">MHFRFLLVSCFLFPLILCKGGGGFRLNLKGLNKQRPSLSTLNKLSFERQPPVEIQSFQHIVPIENVELETEFLVEGTLNGRFNIDLDCESGSRCAPLHISIRPAEQAFVYNALFPSGIYDLEERRFFFLENNTFIRISIVVHQLFFEITVNDYCTKLYEHRMDFQKISQLRITDNIDLALAEVYYPEQIDEQTEYNIQALNPLAPKTVFEKETTVGIISNIGEIQQSWENTPSPGASQRVMKDFTKNTNARLFVYIADTMIMSSTSTKHLRIIHYLLKKVEEIGTKFKVGKSHTVSQLRLLGFIVPDTGILTDSKKTVDDYPKRRTVEGVRTFIQLASFRCQFNRKFFKIAAPILELIKNDEEVVWTDECKEAFEQLKSANTKDQKRAVPMLGKPVTLEVNSSGKGGDAILLHTQDFEGNDRRVRTVVSSVLTGTEKKSPGMELRVLGLSYAVHQLWPHIDGPLLLRKNLVEKLATNQFKLQCHEKITNHSPRKQNERPKEDESGIPTKKTCQRSTCYFSVFRTNKFEKEPRPEKSIVSTECSTDIDKLGSYYDHALNPTTGENNAVSLILCRGAGICDQDFSKPEVKARWKNVLICKNHVNELLDKWLDSNSKMLQKHIYRRLNKNACSMPDSLNGVHAGGRTNIFHHHLTVQEADLLMKEKGILVHPGIPVCRIHENYLNDLKTSSEQNTGRRKSVVNYEEEVIEEAESCSQDDPEYFCEESLNQSPAMSSLQKFAEAAGIDLSCYSRKPYSELQERSRQKKAVRVRKLVDVMIEVIAPNDKEEFSTRVFKKQLAGIASNDNENLNKILKQMSDHYLAAFDRRSKLTILSLVADVLPYSSVVQYIPNLSRYMYGEARKFARRNIDSEEPVKILEKYNRDAVESFIEFITSPTIMIGLPYGLRKVKMSDGSKVEIPNSIRQQSSTEIYNMYHSMLEETGQMELMLSKSTIFRILKVCEATERSATTCVDYFIANGMEAFDELHSIVDNWIEQDAIDLDILKELKIELHETAQYLRADYRLHVKKASRVADHCATFALSDPNDAKMSLSCSSGEHAHKHDLKCPRCESGDATLTRIKNYAEDLLTETKNLPTNADSEAQRKVDELVAKYEEQVQLISKYIDQVFEMKKHLLRAAVTNQEREDIINDLEDNHALITIDFAQKYLPRWHREKQSDYFGKKGLSWHVSHVAARIGDNYTQHSFIHIYDSEVQQNSELVILTLSHIATELKKVGITTISIRSDNAGAYHCVSTIASLHWLMNEFGITVKSYSFSEAQNGKSSSDRDAARVKQKASRYVSMGNDITTSADFFKAIKSGKQLNGVSIYHGSVAKDLDGKAKWDGISDLNYFTVEDNGIRARKYSGIGEGKFVPTDELVSMNGTYSFEEAGFVASGIGSIESERQAVRDGTQTKFWYYSPKRCTVSNCEEETEETTTTELDETVDTSSDEKKLFLCSHPGCSASFLTVSYLEKHLLRGVHKITPEKLTMNDYSLKMYSRGLEEVNRKRKHSGPIDVIAEAIDDFKEETETVRLSTGWALAKKATRKAFVADVKKFLVDCFEEGLNKKRLNPSTIAKRMAAATNADGTKRFTVEQRLDVKQIAGFLSRESRKRRATSLRLRRDENNVVHVVTEENVEDLEERHWDADWIDYIEDEMTWTEWDEFLAAIAESAEPLFDYNNVDANPI</sequence>
<dbReference type="SUPFAM" id="SSF56672">
    <property type="entry name" value="DNA/RNA polymerases"/>
    <property type="match status" value="1"/>
</dbReference>
<feature type="region of interest" description="Disordered" evidence="2">
    <location>
        <begin position="485"/>
        <end position="507"/>
    </location>
</feature>
<dbReference type="PROSITE" id="PS51304">
    <property type="entry name" value="GALECTIN"/>
    <property type="match status" value="1"/>
</dbReference>
<dbReference type="SMART" id="SM00908">
    <property type="entry name" value="Gal-bind_lectin"/>
    <property type="match status" value="1"/>
</dbReference>
<evidence type="ECO:0000259" key="4">
    <source>
        <dbReference type="PROSITE" id="PS51304"/>
    </source>
</evidence>
<proteinExistence type="predicted"/>
<evidence type="ECO:0000256" key="1">
    <source>
        <dbReference type="ARBA" id="ARBA00022734"/>
    </source>
</evidence>
<feature type="signal peptide" evidence="3">
    <location>
        <begin position="1"/>
        <end position="18"/>
    </location>
</feature>
<dbReference type="InterPro" id="IPR013087">
    <property type="entry name" value="Znf_C2H2_type"/>
</dbReference>
<dbReference type="Proteomes" id="UP000008068">
    <property type="component" value="Unassembled WGS sequence"/>
</dbReference>
<keyword evidence="1" id="KW-0430">Lectin</keyword>
<evidence type="ECO:0000313" key="5">
    <source>
        <dbReference type="EMBL" id="EGT41128.1"/>
    </source>
</evidence>
<dbReference type="InterPro" id="IPR013320">
    <property type="entry name" value="ConA-like_dom_sf"/>
</dbReference>
<dbReference type="Gene3D" id="2.60.120.200">
    <property type="match status" value="1"/>
</dbReference>
<accession>G0NZB7</accession>
<dbReference type="GO" id="GO:0030246">
    <property type="term" value="F:carbohydrate binding"/>
    <property type="evidence" value="ECO:0007669"/>
    <property type="project" value="UniProtKB-KW"/>
</dbReference>
<dbReference type="eggNOG" id="KOG0017">
    <property type="taxonomic scope" value="Eukaryota"/>
</dbReference>